<keyword evidence="4" id="KW-1185">Reference proteome</keyword>
<feature type="chain" id="PRO_5040352189" description="Secreted protein" evidence="2">
    <location>
        <begin position="23"/>
        <end position="148"/>
    </location>
</feature>
<keyword evidence="2" id="KW-0732">Signal</keyword>
<reference evidence="3" key="1">
    <citation type="submission" date="2021-12" db="EMBL/GenBank/DDBJ databases">
        <authorList>
            <person name="King R."/>
        </authorList>
    </citation>
    <scope>NUCLEOTIDE SEQUENCE</scope>
</reference>
<protein>
    <recommendedName>
        <fullName evidence="5">Secreted protein</fullName>
    </recommendedName>
</protein>
<sequence>MDTTHCFVLLAVCLLVFPPGYDLYPGQNSFTKDKEKCRERCDRKHGLWKAGPPANCFRSVAYASIKLRYKCTCWMDPFLKTTLKADDKDRGGSWARLLAISIFTGRSGWVRKLMKKKITFKSVAKWEEEQEQEQQRNAQTQSESGRKR</sequence>
<dbReference type="Proteomes" id="UP001152759">
    <property type="component" value="Chromosome 1"/>
</dbReference>
<name>A0A9N9ZYZ2_BEMTA</name>
<dbReference type="KEGG" id="btab:109033123"/>
<organism evidence="3 4">
    <name type="scientific">Bemisia tabaci</name>
    <name type="common">Sweetpotato whitefly</name>
    <name type="synonym">Aleurodes tabaci</name>
    <dbReference type="NCBI Taxonomy" id="7038"/>
    <lineage>
        <taxon>Eukaryota</taxon>
        <taxon>Metazoa</taxon>
        <taxon>Ecdysozoa</taxon>
        <taxon>Arthropoda</taxon>
        <taxon>Hexapoda</taxon>
        <taxon>Insecta</taxon>
        <taxon>Pterygota</taxon>
        <taxon>Neoptera</taxon>
        <taxon>Paraneoptera</taxon>
        <taxon>Hemiptera</taxon>
        <taxon>Sternorrhyncha</taxon>
        <taxon>Aleyrodoidea</taxon>
        <taxon>Aleyrodidae</taxon>
        <taxon>Aleyrodinae</taxon>
        <taxon>Bemisia</taxon>
    </lineage>
</organism>
<feature type="compositionally biased region" description="Low complexity" evidence="1">
    <location>
        <begin position="135"/>
        <end position="148"/>
    </location>
</feature>
<proteinExistence type="predicted"/>
<evidence type="ECO:0000313" key="3">
    <source>
        <dbReference type="EMBL" id="CAH0382272.1"/>
    </source>
</evidence>
<dbReference type="EMBL" id="OU963862">
    <property type="protein sequence ID" value="CAH0382272.1"/>
    <property type="molecule type" value="Genomic_DNA"/>
</dbReference>
<evidence type="ECO:0000256" key="2">
    <source>
        <dbReference type="SAM" id="SignalP"/>
    </source>
</evidence>
<evidence type="ECO:0008006" key="5">
    <source>
        <dbReference type="Google" id="ProtNLM"/>
    </source>
</evidence>
<accession>A0A9N9ZYZ2</accession>
<dbReference type="AlphaFoldDB" id="A0A9N9ZYZ2"/>
<feature type="region of interest" description="Disordered" evidence="1">
    <location>
        <begin position="129"/>
        <end position="148"/>
    </location>
</feature>
<feature type="signal peptide" evidence="2">
    <location>
        <begin position="1"/>
        <end position="22"/>
    </location>
</feature>
<evidence type="ECO:0000256" key="1">
    <source>
        <dbReference type="SAM" id="MobiDB-lite"/>
    </source>
</evidence>
<gene>
    <name evidence="3" type="ORF">BEMITA_LOCUS1829</name>
</gene>
<evidence type="ECO:0000313" key="4">
    <source>
        <dbReference type="Proteomes" id="UP001152759"/>
    </source>
</evidence>